<keyword evidence="3" id="KW-1185">Reference proteome</keyword>
<organism evidence="2 3">
    <name type="scientific">Imperialibacter roseus</name>
    <dbReference type="NCBI Taxonomy" id="1324217"/>
    <lineage>
        <taxon>Bacteria</taxon>
        <taxon>Pseudomonadati</taxon>
        <taxon>Bacteroidota</taxon>
        <taxon>Cytophagia</taxon>
        <taxon>Cytophagales</taxon>
        <taxon>Flammeovirgaceae</taxon>
        <taxon>Imperialibacter</taxon>
    </lineage>
</organism>
<evidence type="ECO:0000313" key="3">
    <source>
        <dbReference type="Proteomes" id="UP001302349"/>
    </source>
</evidence>
<protein>
    <submittedName>
        <fullName evidence="2">Serine hydrolase domain-containing protein</fullName>
        <ecNumber evidence="2">3.1.1.103</ecNumber>
    </submittedName>
</protein>
<accession>A0ABZ0ISJ8</accession>
<dbReference type="SUPFAM" id="SSF56601">
    <property type="entry name" value="beta-lactamase/transpeptidase-like"/>
    <property type="match status" value="1"/>
</dbReference>
<dbReference type="PANTHER" id="PTHR46825">
    <property type="entry name" value="D-ALANYL-D-ALANINE-CARBOXYPEPTIDASE/ENDOPEPTIDASE AMPH"/>
    <property type="match status" value="1"/>
</dbReference>
<sequence length="381" mass="41901">MKPTNFFIVSTCLLFSSCAGEVAPGPEVSDCNTSAYEVPNATFYESLLKEYWIETGSPGVVAMISQPGNTWAGAVGQADLENGTAMQTCHQFQIGSISKMFTAATVLLLQEEGKIDIDEKVSTYLPQLKGNIEHVDRMTVRQLLNHTAGVPDYYYMQAYTFDMMNDPSSIKRSANEALRKYNYGKKADFFPGEGWNYSNSGYVMLGWIIAEVTKKPFEAVVKEKVIDPVGLTDTYMVDFRNPRRAKNYVDLSGKGVLIESSKYDDGVIGTPEGGVVSTVQDLTAFARGLFAGALLTAESLSEMMFVPCGPDAIDEGVCGYTLGLSYWKNTAYGDAFGHSGGEVGMESLLLFFVEHDAVGVFFRNRNGPSRKQFLFDMLLKE</sequence>
<dbReference type="PROSITE" id="PS51257">
    <property type="entry name" value="PROKAR_LIPOPROTEIN"/>
    <property type="match status" value="1"/>
</dbReference>
<dbReference type="Gene3D" id="3.40.710.10">
    <property type="entry name" value="DD-peptidase/beta-lactamase superfamily"/>
    <property type="match status" value="1"/>
</dbReference>
<feature type="domain" description="Beta-lactamase-related" evidence="1">
    <location>
        <begin position="46"/>
        <end position="369"/>
    </location>
</feature>
<evidence type="ECO:0000313" key="2">
    <source>
        <dbReference type="EMBL" id="WOK07389.1"/>
    </source>
</evidence>
<gene>
    <name evidence="2" type="ORF">RT717_01980</name>
</gene>
<dbReference type="Pfam" id="PF00144">
    <property type="entry name" value="Beta-lactamase"/>
    <property type="match status" value="1"/>
</dbReference>
<dbReference type="InterPro" id="IPR001466">
    <property type="entry name" value="Beta-lactam-related"/>
</dbReference>
<name>A0ABZ0ISJ8_9BACT</name>
<dbReference type="InterPro" id="IPR012338">
    <property type="entry name" value="Beta-lactam/transpept-like"/>
</dbReference>
<dbReference type="Proteomes" id="UP001302349">
    <property type="component" value="Chromosome"/>
</dbReference>
<reference evidence="2 3" key="1">
    <citation type="journal article" date="2023" name="Microbiol. Resour. Announc.">
        <title>Complete Genome Sequence of Imperialibacter roseus strain P4T.</title>
        <authorList>
            <person name="Tizabi D.R."/>
            <person name="Bachvaroff T."/>
            <person name="Hill R.T."/>
        </authorList>
    </citation>
    <scope>NUCLEOTIDE SEQUENCE [LARGE SCALE GENOMIC DNA]</scope>
    <source>
        <strain evidence="2 3">P4T</strain>
    </source>
</reference>
<keyword evidence="2" id="KW-0378">Hydrolase</keyword>
<dbReference type="InterPro" id="IPR050491">
    <property type="entry name" value="AmpC-like"/>
</dbReference>
<proteinExistence type="predicted"/>
<dbReference type="EC" id="3.1.1.103" evidence="2"/>
<evidence type="ECO:0000259" key="1">
    <source>
        <dbReference type="Pfam" id="PF00144"/>
    </source>
</evidence>
<dbReference type="RefSeq" id="WP_317490067.1">
    <property type="nucleotide sequence ID" value="NZ_CP136051.1"/>
</dbReference>
<dbReference type="EMBL" id="CP136051">
    <property type="protein sequence ID" value="WOK07389.1"/>
    <property type="molecule type" value="Genomic_DNA"/>
</dbReference>
<dbReference type="PANTHER" id="PTHR46825:SF9">
    <property type="entry name" value="BETA-LACTAMASE-RELATED DOMAIN-CONTAINING PROTEIN"/>
    <property type="match status" value="1"/>
</dbReference>
<dbReference type="GO" id="GO:0016787">
    <property type="term" value="F:hydrolase activity"/>
    <property type="evidence" value="ECO:0007669"/>
    <property type="project" value="UniProtKB-KW"/>
</dbReference>